<feature type="region of interest" description="Disordered" evidence="1">
    <location>
        <begin position="1"/>
        <end position="22"/>
    </location>
</feature>
<gene>
    <name evidence="2" type="ORF">G7K_1324-t1</name>
</gene>
<proteinExistence type="predicted"/>
<accession>A0A0E9NB59</accession>
<protein>
    <submittedName>
        <fullName evidence="2">Uncharacterized protein</fullName>
    </submittedName>
</protein>
<reference evidence="2 3" key="2">
    <citation type="journal article" date="2014" name="J. Gen. Appl. Microbiol.">
        <title>The early diverging ascomycetous budding yeast Saitoella complicata has three histone deacetylases belonging to the Clr6, Hos2, and Rpd3 lineages.</title>
        <authorList>
            <person name="Nishida H."/>
            <person name="Matsumoto T."/>
            <person name="Kondo S."/>
            <person name="Hamamoto M."/>
            <person name="Yoshikawa H."/>
        </authorList>
    </citation>
    <scope>NUCLEOTIDE SEQUENCE [LARGE SCALE GENOMIC DNA]</scope>
    <source>
        <strain evidence="2 3">NRRL Y-17804</strain>
    </source>
</reference>
<dbReference type="AlphaFoldDB" id="A0A0E9NB59"/>
<reference evidence="2 3" key="1">
    <citation type="journal article" date="2011" name="J. Gen. Appl. Microbiol.">
        <title>Draft genome sequencing of the enigmatic yeast Saitoella complicata.</title>
        <authorList>
            <person name="Nishida H."/>
            <person name="Hamamoto M."/>
            <person name="Sugiyama J."/>
        </authorList>
    </citation>
    <scope>NUCLEOTIDE SEQUENCE [LARGE SCALE GENOMIC DNA]</scope>
    <source>
        <strain evidence="2 3">NRRL Y-17804</strain>
    </source>
</reference>
<evidence type="ECO:0000313" key="3">
    <source>
        <dbReference type="Proteomes" id="UP000033140"/>
    </source>
</evidence>
<sequence>MGTAAARSGYQRYTTPSHPHNTVLHDDLSPIPAMSTSTLLALESRSCQLLTAPRCRLHMYRAALLLWLHHVQRWSFERVHHGLLDYYPIGLAISKAGLAVTQRRSHQGKGTGLELREPWFKTRYPLSPALSGYGSRFPFHRLRDRVFLLEDVIPNWVLKGSDKGD</sequence>
<evidence type="ECO:0000313" key="2">
    <source>
        <dbReference type="EMBL" id="GAO47112.1"/>
    </source>
</evidence>
<dbReference type="EMBL" id="BACD03000007">
    <property type="protein sequence ID" value="GAO47112.1"/>
    <property type="molecule type" value="Genomic_DNA"/>
</dbReference>
<name>A0A0E9NB59_SAICN</name>
<reference evidence="2 3" key="3">
    <citation type="journal article" date="2015" name="Genome Announc.">
        <title>Draft Genome Sequence of the Archiascomycetous Yeast Saitoella complicata.</title>
        <authorList>
            <person name="Yamauchi K."/>
            <person name="Kondo S."/>
            <person name="Hamamoto M."/>
            <person name="Takahashi Y."/>
            <person name="Ogura Y."/>
            <person name="Hayashi T."/>
            <person name="Nishida H."/>
        </authorList>
    </citation>
    <scope>NUCLEOTIDE SEQUENCE [LARGE SCALE GENOMIC DNA]</scope>
    <source>
        <strain evidence="2 3">NRRL Y-17804</strain>
    </source>
</reference>
<keyword evidence="3" id="KW-1185">Reference proteome</keyword>
<evidence type="ECO:0000256" key="1">
    <source>
        <dbReference type="SAM" id="MobiDB-lite"/>
    </source>
</evidence>
<feature type="compositionally biased region" description="Polar residues" evidence="1">
    <location>
        <begin position="11"/>
        <end position="20"/>
    </location>
</feature>
<comment type="caution">
    <text evidence="2">The sequence shown here is derived from an EMBL/GenBank/DDBJ whole genome shotgun (WGS) entry which is preliminary data.</text>
</comment>
<organism evidence="2 3">
    <name type="scientific">Saitoella complicata (strain BCRC 22490 / CBS 7301 / JCM 7358 / NBRC 10748 / NRRL Y-17804)</name>
    <dbReference type="NCBI Taxonomy" id="698492"/>
    <lineage>
        <taxon>Eukaryota</taxon>
        <taxon>Fungi</taxon>
        <taxon>Dikarya</taxon>
        <taxon>Ascomycota</taxon>
        <taxon>Taphrinomycotina</taxon>
        <taxon>Taphrinomycotina incertae sedis</taxon>
        <taxon>Saitoella</taxon>
    </lineage>
</organism>
<dbReference type="Proteomes" id="UP000033140">
    <property type="component" value="Unassembled WGS sequence"/>
</dbReference>